<dbReference type="InterPro" id="IPR001466">
    <property type="entry name" value="Beta-lactam-related"/>
</dbReference>
<keyword evidence="4" id="KW-1185">Reference proteome</keyword>
<reference evidence="4" key="1">
    <citation type="journal article" date="2019" name="Int. J. Syst. Evol. Microbiol.">
        <title>The Global Catalogue of Microorganisms (GCM) 10K type strain sequencing project: providing services to taxonomists for standard genome sequencing and annotation.</title>
        <authorList>
            <consortium name="The Broad Institute Genomics Platform"/>
            <consortium name="The Broad Institute Genome Sequencing Center for Infectious Disease"/>
            <person name="Wu L."/>
            <person name="Ma J."/>
        </authorList>
    </citation>
    <scope>NUCLEOTIDE SEQUENCE [LARGE SCALE GENOMIC DNA]</scope>
    <source>
        <strain evidence="4">CCUG 53270</strain>
    </source>
</reference>
<dbReference type="EMBL" id="JBHTLU010000009">
    <property type="protein sequence ID" value="MFD1219346.1"/>
    <property type="molecule type" value="Genomic_DNA"/>
</dbReference>
<dbReference type="Proteomes" id="UP001597180">
    <property type="component" value="Unassembled WGS sequence"/>
</dbReference>
<dbReference type="InterPro" id="IPR050789">
    <property type="entry name" value="Diverse_Enzym_Activities"/>
</dbReference>
<dbReference type="EC" id="3.-.-.-" evidence="3"/>
<feature type="region of interest" description="Disordered" evidence="1">
    <location>
        <begin position="1"/>
        <end position="25"/>
    </location>
</feature>
<dbReference type="SUPFAM" id="SSF56601">
    <property type="entry name" value="beta-lactamase/transpeptidase-like"/>
    <property type="match status" value="1"/>
</dbReference>
<feature type="domain" description="Beta-lactamase-related" evidence="2">
    <location>
        <begin position="115"/>
        <end position="390"/>
    </location>
</feature>
<proteinExistence type="predicted"/>
<feature type="compositionally biased region" description="Low complexity" evidence="1">
    <location>
        <begin position="11"/>
        <end position="23"/>
    </location>
</feature>
<dbReference type="PANTHER" id="PTHR43283">
    <property type="entry name" value="BETA-LACTAMASE-RELATED"/>
    <property type="match status" value="1"/>
</dbReference>
<sequence length="431" mass="48036">MLKRNKKKNKSQQQAKAKAKAMQGHSASKFLLSNMLAATPSSGKGNAPYVTKASKESIPYSQEGIIEHIRKEKQLDYWPTEEWRSAAPEELGLDSAALAQMVEEFKDEQIDGFVLVRNGYLAAEGYNRDWDADQRHPMFSVTKSVTSALIGMAVDQGTLREDQTLQELVPEMPLDPLKSKITIGQLLSMTSGIDWDNRQERSSYEMDHSPDWGRYILERPMAAKPGTMFRYSNGNAHLLSVLAQKSTGIPLSVLAKINIFDPMGITNVSWGQDPQGNLIGAWGLHMTCRDMAKFGLMYLHHGRWENYQIVSGEWVEASVLQQAAEMYDDGTEGGFGYLWWLKAIVVPGETPVHHDVFYAAGSGGQRIFVVPDMEMIMAITASNHEDDFMPERMLIQAIAAVRSDQPIESNDAGLAKLKASLQAFKETSSVR</sequence>
<dbReference type="GO" id="GO:0016787">
    <property type="term" value="F:hydrolase activity"/>
    <property type="evidence" value="ECO:0007669"/>
    <property type="project" value="UniProtKB-KW"/>
</dbReference>
<dbReference type="Pfam" id="PF00144">
    <property type="entry name" value="Beta-lactamase"/>
    <property type="match status" value="1"/>
</dbReference>
<dbReference type="PANTHER" id="PTHR43283:SF7">
    <property type="entry name" value="BETA-LACTAMASE-RELATED DOMAIN-CONTAINING PROTEIN"/>
    <property type="match status" value="1"/>
</dbReference>
<gene>
    <name evidence="3" type="ORF">ACFQ4B_04385</name>
</gene>
<accession>A0ABW3UHG4</accession>
<evidence type="ECO:0000259" key="2">
    <source>
        <dbReference type="Pfam" id="PF00144"/>
    </source>
</evidence>
<feature type="compositionally biased region" description="Basic residues" evidence="1">
    <location>
        <begin position="1"/>
        <end position="10"/>
    </location>
</feature>
<comment type="caution">
    <text evidence="3">The sequence shown here is derived from an EMBL/GenBank/DDBJ whole genome shotgun (WGS) entry which is preliminary data.</text>
</comment>
<dbReference type="InterPro" id="IPR012338">
    <property type="entry name" value="Beta-lactam/transpept-like"/>
</dbReference>
<evidence type="ECO:0000313" key="4">
    <source>
        <dbReference type="Proteomes" id="UP001597180"/>
    </source>
</evidence>
<name>A0ABW3UHG4_9BACL</name>
<evidence type="ECO:0000256" key="1">
    <source>
        <dbReference type="SAM" id="MobiDB-lite"/>
    </source>
</evidence>
<organism evidence="3 4">
    <name type="scientific">Paenibacillus vulneris</name>
    <dbReference type="NCBI Taxonomy" id="1133364"/>
    <lineage>
        <taxon>Bacteria</taxon>
        <taxon>Bacillati</taxon>
        <taxon>Bacillota</taxon>
        <taxon>Bacilli</taxon>
        <taxon>Bacillales</taxon>
        <taxon>Paenibacillaceae</taxon>
        <taxon>Paenibacillus</taxon>
    </lineage>
</organism>
<dbReference type="RefSeq" id="WP_345585144.1">
    <property type="nucleotide sequence ID" value="NZ_BAABJG010000002.1"/>
</dbReference>
<evidence type="ECO:0000313" key="3">
    <source>
        <dbReference type="EMBL" id="MFD1219346.1"/>
    </source>
</evidence>
<dbReference type="Gene3D" id="3.40.710.10">
    <property type="entry name" value="DD-peptidase/beta-lactamase superfamily"/>
    <property type="match status" value="1"/>
</dbReference>
<keyword evidence="3" id="KW-0378">Hydrolase</keyword>
<protein>
    <submittedName>
        <fullName evidence="3">Serine hydrolase domain-containing protein</fullName>
        <ecNumber evidence="3">3.-.-.-</ecNumber>
    </submittedName>
</protein>